<keyword evidence="7" id="KW-1185">Reference proteome</keyword>
<dbReference type="InterPro" id="IPR013766">
    <property type="entry name" value="Thioredoxin_domain"/>
</dbReference>
<dbReference type="InterPro" id="IPR003782">
    <property type="entry name" value="SCO1/SenC"/>
</dbReference>
<evidence type="ECO:0000259" key="5">
    <source>
        <dbReference type="PROSITE" id="PS51352"/>
    </source>
</evidence>
<evidence type="ECO:0000256" key="4">
    <source>
        <dbReference type="PIRSR" id="PIRSR603782-2"/>
    </source>
</evidence>
<dbReference type="InterPro" id="IPR036249">
    <property type="entry name" value="Thioredoxin-like_sf"/>
</dbReference>
<accession>A0A9W6K3C0</accession>
<proteinExistence type="inferred from homology"/>
<keyword evidence="3" id="KW-0479">Metal-binding</keyword>
<comment type="similarity">
    <text evidence="1">Belongs to the SCO1/2 family.</text>
</comment>
<dbReference type="AlphaFoldDB" id="A0A9W6K3C0"/>
<feature type="binding site" evidence="3">
    <location>
        <position position="88"/>
    </location>
    <ligand>
        <name>Cu cation</name>
        <dbReference type="ChEBI" id="CHEBI:23378"/>
    </ligand>
</feature>
<dbReference type="EMBL" id="BSFN01000001">
    <property type="protein sequence ID" value="GLK87471.1"/>
    <property type="molecule type" value="Genomic_DNA"/>
</dbReference>
<feature type="domain" description="Thioredoxin" evidence="5">
    <location>
        <begin position="46"/>
        <end position="209"/>
    </location>
</feature>
<evidence type="ECO:0000256" key="1">
    <source>
        <dbReference type="ARBA" id="ARBA00010996"/>
    </source>
</evidence>
<dbReference type="RefSeq" id="WP_271193721.1">
    <property type="nucleotide sequence ID" value="NZ_BSFN01000001.1"/>
</dbReference>
<gene>
    <name evidence="6" type="primary">senC</name>
    <name evidence="6" type="ORF">GCM10017655_05330</name>
</gene>
<comment type="caution">
    <text evidence="6">The sequence shown here is derived from an EMBL/GenBank/DDBJ whole genome shotgun (WGS) entry which is preliminary data.</text>
</comment>
<name>A0A9W6K3C0_9PSED</name>
<dbReference type="GO" id="GO:0046872">
    <property type="term" value="F:metal ion binding"/>
    <property type="evidence" value="ECO:0007669"/>
    <property type="project" value="UniProtKB-KW"/>
</dbReference>
<feature type="binding site" evidence="3">
    <location>
        <position position="173"/>
    </location>
    <ligand>
        <name>Cu cation</name>
        <dbReference type="ChEBI" id="CHEBI:23378"/>
    </ligand>
</feature>
<sequence>MTRKQITVAILVAIVALVFGLTVNRVLSGKGHGDPAAMIDAGIILLPQSRTLPDLTLTNQLGQPVQVDELKGKWSLLFFGYTFCPDICPTTLAQLRDLKGKLPKEAVDNLQVVLVSVDPNRDTPDQLKKYLGYFDPQFQGLTGELGNIQKLANAVSIPFIPADTSKENYTVDHSGNLVVIGPDGTQRGFIRAPLNNAKLAVQIPELVKQ</sequence>
<evidence type="ECO:0000256" key="3">
    <source>
        <dbReference type="PIRSR" id="PIRSR603782-1"/>
    </source>
</evidence>
<dbReference type="Gene3D" id="3.40.30.10">
    <property type="entry name" value="Glutaredoxin"/>
    <property type="match status" value="1"/>
</dbReference>
<evidence type="ECO:0000313" key="7">
    <source>
        <dbReference type="Proteomes" id="UP001143328"/>
    </source>
</evidence>
<organism evidence="6 7">
    <name type="scientific">Pseudomonas turukhanskensis</name>
    <dbReference type="NCBI Taxonomy" id="1806536"/>
    <lineage>
        <taxon>Bacteria</taxon>
        <taxon>Pseudomonadati</taxon>
        <taxon>Pseudomonadota</taxon>
        <taxon>Gammaproteobacteria</taxon>
        <taxon>Pseudomonadales</taxon>
        <taxon>Pseudomonadaceae</taxon>
        <taxon>Pseudomonas</taxon>
    </lineage>
</organism>
<dbReference type="PANTHER" id="PTHR12151">
    <property type="entry name" value="ELECTRON TRANSPORT PROTIN SCO1/SENC FAMILY MEMBER"/>
    <property type="match status" value="1"/>
</dbReference>
<dbReference type="PROSITE" id="PS51352">
    <property type="entry name" value="THIOREDOXIN_2"/>
    <property type="match status" value="1"/>
</dbReference>
<evidence type="ECO:0000256" key="2">
    <source>
        <dbReference type="ARBA" id="ARBA00023008"/>
    </source>
</evidence>
<keyword evidence="2 3" id="KW-0186">Copper</keyword>
<reference evidence="6" key="2">
    <citation type="submission" date="2023-01" db="EMBL/GenBank/DDBJ databases">
        <authorList>
            <person name="Sun Q."/>
            <person name="Evtushenko L."/>
        </authorList>
    </citation>
    <scope>NUCLEOTIDE SEQUENCE</scope>
    <source>
        <strain evidence="6">VKM B-2935</strain>
    </source>
</reference>
<keyword evidence="4" id="KW-1015">Disulfide bond</keyword>
<dbReference type="PANTHER" id="PTHR12151:SF25">
    <property type="entry name" value="LINALOOL DEHYDRATASE_ISOMERASE DOMAIN-CONTAINING PROTEIN"/>
    <property type="match status" value="1"/>
</dbReference>
<protein>
    <submittedName>
        <fullName evidence="6">Cytochrome c oxidase assembly protein</fullName>
    </submittedName>
</protein>
<feature type="disulfide bond" description="Redox-active" evidence="4">
    <location>
        <begin position="84"/>
        <end position="88"/>
    </location>
</feature>
<reference evidence="6" key="1">
    <citation type="journal article" date="2014" name="Int. J. Syst. Evol. Microbiol.">
        <title>Complete genome sequence of Corynebacterium casei LMG S-19264T (=DSM 44701T), isolated from a smear-ripened cheese.</title>
        <authorList>
            <consortium name="US DOE Joint Genome Institute (JGI-PGF)"/>
            <person name="Walter F."/>
            <person name="Albersmeier A."/>
            <person name="Kalinowski J."/>
            <person name="Ruckert C."/>
        </authorList>
    </citation>
    <scope>NUCLEOTIDE SEQUENCE</scope>
    <source>
        <strain evidence="6">VKM B-2935</strain>
    </source>
</reference>
<evidence type="ECO:0000313" key="6">
    <source>
        <dbReference type="EMBL" id="GLK87471.1"/>
    </source>
</evidence>
<dbReference type="CDD" id="cd02968">
    <property type="entry name" value="SCO"/>
    <property type="match status" value="1"/>
</dbReference>
<dbReference type="Proteomes" id="UP001143328">
    <property type="component" value="Unassembled WGS sequence"/>
</dbReference>
<dbReference type="Pfam" id="PF02630">
    <property type="entry name" value="SCO1-SenC"/>
    <property type="match status" value="1"/>
</dbReference>
<feature type="binding site" evidence="3">
    <location>
        <position position="84"/>
    </location>
    <ligand>
        <name>Cu cation</name>
        <dbReference type="ChEBI" id="CHEBI:23378"/>
    </ligand>
</feature>
<dbReference type="SUPFAM" id="SSF52833">
    <property type="entry name" value="Thioredoxin-like"/>
    <property type="match status" value="1"/>
</dbReference>